<protein>
    <submittedName>
        <fullName evidence="1">Uncharacterized protein</fullName>
    </submittedName>
</protein>
<evidence type="ECO:0000313" key="1">
    <source>
        <dbReference type="EMBL" id="CAD8069345.1"/>
    </source>
</evidence>
<evidence type="ECO:0000313" key="2">
    <source>
        <dbReference type="Proteomes" id="UP000692954"/>
    </source>
</evidence>
<name>A0A8S1LTA9_9CILI</name>
<organism evidence="1 2">
    <name type="scientific">Paramecium sonneborni</name>
    <dbReference type="NCBI Taxonomy" id="65129"/>
    <lineage>
        <taxon>Eukaryota</taxon>
        <taxon>Sar</taxon>
        <taxon>Alveolata</taxon>
        <taxon>Ciliophora</taxon>
        <taxon>Intramacronucleata</taxon>
        <taxon>Oligohymenophorea</taxon>
        <taxon>Peniculida</taxon>
        <taxon>Parameciidae</taxon>
        <taxon>Paramecium</taxon>
    </lineage>
</organism>
<keyword evidence="2" id="KW-1185">Reference proteome</keyword>
<dbReference type="Proteomes" id="UP000692954">
    <property type="component" value="Unassembled WGS sequence"/>
</dbReference>
<reference evidence="1" key="1">
    <citation type="submission" date="2021-01" db="EMBL/GenBank/DDBJ databases">
        <authorList>
            <consortium name="Genoscope - CEA"/>
            <person name="William W."/>
        </authorList>
    </citation>
    <scope>NUCLEOTIDE SEQUENCE</scope>
</reference>
<accession>A0A8S1LTA9</accession>
<dbReference type="AlphaFoldDB" id="A0A8S1LTA9"/>
<proteinExistence type="predicted"/>
<dbReference type="OrthoDB" id="290562at2759"/>
<sequence length="426" mass="51295">MQSYLQIKKLGPTLKKLMTLQQQKNIESDYLLWFKKEEKYIITEQGIEIEIYQFLRFSLNLYDDQRIDDLKSFKDKYGQFKEIKAFKGSNEPTILPIKHNNFIIIHSQEKFQYIYHISLDKDRNPKLVYQGKHNIKAKILVDRFLELFYKVIQNKDQFIISIYHINDNLEKVEKLKQSNYPLNNNNFINQIDYITLYNKEILILFRQRTAIIFYQNFGTYQMVNLQKQNKLFYYSQFLNSDTVLLMIETEKNDLIIFQNKQNGIHNLNINFQISLNQILMLSQESISKMFLLDLIQDLPNIQEFCFWDSNDYEAVKLLIIGSQQTEEATSAIIYCLKYKPVFVIGIIKYLEYYCFLIDQDFKQLINAVFELIPGYLIYNFTYEIIHFPNYIDYLKQYNIVYSIHETDSKQIWQMLCNMTDNKCLKF</sequence>
<gene>
    <name evidence="1" type="ORF">PSON_ATCC_30995.1.T0250212</name>
</gene>
<comment type="caution">
    <text evidence="1">The sequence shown here is derived from an EMBL/GenBank/DDBJ whole genome shotgun (WGS) entry which is preliminary data.</text>
</comment>
<dbReference type="EMBL" id="CAJJDN010000025">
    <property type="protein sequence ID" value="CAD8069345.1"/>
    <property type="molecule type" value="Genomic_DNA"/>
</dbReference>